<dbReference type="Pfam" id="PF07715">
    <property type="entry name" value="Plug"/>
    <property type="match status" value="1"/>
</dbReference>
<evidence type="ECO:0000259" key="15">
    <source>
        <dbReference type="Pfam" id="PF07715"/>
    </source>
</evidence>
<comment type="subcellular location">
    <subcellularLocation>
        <location evidence="1 10">Cell outer membrane</location>
        <topology evidence="1 10">Multi-pass membrane protein</topology>
    </subcellularLocation>
</comment>
<evidence type="ECO:0000256" key="12">
    <source>
        <dbReference type="SAM" id="MobiDB-lite"/>
    </source>
</evidence>
<dbReference type="InterPro" id="IPR037066">
    <property type="entry name" value="Plug_dom_sf"/>
</dbReference>
<proteinExistence type="inferred from homology"/>
<keyword evidence="7 10" id="KW-0472">Membrane</keyword>
<dbReference type="GO" id="GO:0009279">
    <property type="term" value="C:cell outer membrane"/>
    <property type="evidence" value="ECO:0007669"/>
    <property type="project" value="UniProtKB-SubCell"/>
</dbReference>
<evidence type="ECO:0000256" key="11">
    <source>
        <dbReference type="RuleBase" id="RU003357"/>
    </source>
</evidence>
<comment type="similarity">
    <text evidence="2 10 11">Belongs to the TonB-dependent receptor family.</text>
</comment>
<evidence type="ECO:0000259" key="14">
    <source>
        <dbReference type="Pfam" id="PF00593"/>
    </source>
</evidence>
<keyword evidence="3 10" id="KW-0813">Transport</keyword>
<feature type="region of interest" description="Disordered" evidence="12">
    <location>
        <begin position="552"/>
        <end position="575"/>
    </location>
</feature>
<dbReference type="InterPro" id="IPR039426">
    <property type="entry name" value="TonB-dep_rcpt-like"/>
</dbReference>
<dbReference type="EMBL" id="CP116346">
    <property type="protein sequence ID" value="WIT13723.1"/>
    <property type="molecule type" value="Genomic_DNA"/>
</dbReference>
<reference evidence="16" key="1">
    <citation type="submission" date="2023-01" db="EMBL/GenBank/DDBJ databases">
        <title>Whole genome sequence of Paucibacter sp. S2-9 isolated from pond sediment.</title>
        <authorList>
            <person name="Jung J.Y."/>
        </authorList>
    </citation>
    <scope>NUCLEOTIDE SEQUENCE</scope>
    <source>
        <strain evidence="16">S2-9</strain>
    </source>
</reference>
<keyword evidence="6 11" id="KW-0798">TonB box</keyword>
<evidence type="ECO:0000256" key="13">
    <source>
        <dbReference type="SAM" id="SignalP"/>
    </source>
</evidence>
<dbReference type="Gene3D" id="2.170.130.10">
    <property type="entry name" value="TonB-dependent receptor, plug domain"/>
    <property type="match status" value="1"/>
</dbReference>
<dbReference type="PANTHER" id="PTHR47234">
    <property type="match status" value="1"/>
</dbReference>
<organism evidence="16 17">
    <name type="scientific">Paucibacter sediminis</name>
    <dbReference type="NCBI Taxonomy" id="3019553"/>
    <lineage>
        <taxon>Bacteria</taxon>
        <taxon>Pseudomonadati</taxon>
        <taxon>Pseudomonadota</taxon>
        <taxon>Betaproteobacteria</taxon>
        <taxon>Burkholderiales</taxon>
        <taxon>Sphaerotilaceae</taxon>
        <taxon>Roseateles</taxon>
    </lineage>
</organism>
<keyword evidence="13" id="KW-0732">Signal</keyword>
<keyword evidence="4 10" id="KW-1134">Transmembrane beta strand</keyword>
<evidence type="ECO:0000256" key="10">
    <source>
        <dbReference type="PROSITE-ProRule" id="PRU01360"/>
    </source>
</evidence>
<evidence type="ECO:0000256" key="2">
    <source>
        <dbReference type="ARBA" id="ARBA00009810"/>
    </source>
</evidence>
<dbReference type="InterPro" id="IPR036942">
    <property type="entry name" value="Beta-barrel_TonB_sf"/>
</dbReference>
<feature type="domain" description="TonB-dependent receptor-like beta-barrel" evidence="14">
    <location>
        <begin position="380"/>
        <end position="856"/>
    </location>
</feature>
<evidence type="ECO:0000313" key="16">
    <source>
        <dbReference type="EMBL" id="WIT13723.1"/>
    </source>
</evidence>
<name>A0AA95NHL6_9BURK</name>
<evidence type="ECO:0000313" key="17">
    <source>
        <dbReference type="Proteomes" id="UP001177769"/>
    </source>
</evidence>
<keyword evidence="8 16" id="KW-0675">Receptor</keyword>
<dbReference type="KEGG" id="pais:PFX98_08910"/>
<evidence type="ECO:0000256" key="4">
    <source>
        <dbReference type="ARBA" id="ARBA00022452"/>
    </source>
</evidence>
<dbReference type="CDD" id="cd01347">
    <property type="entry name" value="ligand_gated_channel"/>
    <property type="match status" value="1"/>
</dbReference>
<evidence type="ECO:0000256" key="3">
    <source>
        <dbReference type="ARBA" id="ARBA00022448"/>
    </source>
</evidence>
<keyword evidence="17" id="KW-1185">Reference proteome</keyword>
<sequence length="894" mass="96726">MLKSTRLCSALALAYAGMLALPAHAQDSSLERVTITGSSIKRIDAETSVPVTVINRETIDKSGASNVQELVDRLSSNNGGGRSMGESIGDSNATGQTGASMRGLGRERTLVLLNGRRLTPYPFAGQGVDLNAIPLAAIERIEVLRDGASATYGSDAIGGVINFITRKDYQGGDITASYESPQHTGGKVSGFQGGFGFGDMAKDKFNILGTFSYQKYDVIRASDREFSKTGNRPDIGVVKSSGNTFPANAYTADEGNFVPGAPGFPNCAPPDSFKGGSNCRYDYSAKIDISPASERTGALARATLALNNDHMLFTEFAYSKNEITFGSSQTPSSTTGRPDYLYPAGGKYYPTAAVEAAQPGYRGDLIIAWRMVDGGQRLTKTTNDMTRFLVGAEGTVAGFDYKLGLMKAKSKAVETFLTGNFSDTKLVEVLKTGNVNPFGPNDEAGLKLLKSAELSGENRRSHTDTDGFDFSVTRELFALAGGNAAVAVGLDLRKEKYLDGYSEIAGSGDIVGGSGNAGKVQGQRKTQGFYGELNMPVLKDVELNLAVRTDRYSGASGESRDGKFSSPDMSATSPKVSLRWTPSKTLLLRASVGKGFRAPALDNMYAPAAGTNLAGNFNDPYYNTLVGCANKPNPNYCDTQLTAINHSNPNLKPEKSRTTALGMVFEPMKDLSLEVDYFDIKLTDGIDSLTGDDIMKDWYKNQTGPTTSSSVYANRLILNAQGYLDYVNASLENLSKQQASGFDLSAKYRFRSSMGTFTPGWEGTYLTKSTKTNVVTGALEDNLGKYDQGGPVVRLKQVYTLDWDSGAWAAGVRYFRQSGYEDYDKVKQVDHYDLWDLQGQYKGIKNLAITVGVRNLFDKKPPVTVQEDYFQVGFDPTYADVKGRTYYLRANYKF</sequence>
<evidence type="ECO:0000256" key="6">
    <source>
        <dbReference type="ARBA" id="ARBA00023077"/>
    </source>
</evidence>
<dbReference type="AlphaFoldDB" id="A0AA95NHL6"/>
<dbReference type="SUPFAM" id="SSF56935">
    <property type="entry name" value="Porins"/>
    <property type="match status" value="1"/>
</dbReference>
<gene>
    <name evidence="16" type="ORF">PFX98_08910</name>
</gene>
<keyword evidence="9 10" id="KW-0998">Cell outer membrane</keyword>
<protein>
    <submittedName>
        <fullName evidence="16">TonB-dependent receptor</fullName>
    </submittedName>
</protein>
<dbReference type="InterPro" id="IPR012910">
    <property type="entry name" value="Plug_dom"/>
</dbReference>
<dbReference type="PROSITE" id="PS52016">
    <property type="entry name" value="TONB_DEPENDENT_REC_3"/>
    <property type="match status" value="1"/>
</dbReference>
<dbReference type="RefSeq" id="WP_285234843.1">
    <property type="nucleotide sequence ID" value="NZ_CP116346.1"/>
</dbReference>
<dbReference type="Gene3D" id="2.40.170.20">
    <property type="entry name" value="TonB-dependent receptor, beta-barrel domain"/>
    <property type="match status" value="1"/>
</dbReference>
<evidence type="ECO:0000256" key="9">
    <source>
        <dbReference type="ARBA" id="ARBA00023237"/>
    </source>
</evidence>
<feature type="domain" description="TonB-dependent receptor plug" evidence="15">
    <location>
        <begin position="46"/>
        <end position="160"/>
    </location>
</feature>
<dbReference type="Pfam" id="PF00593">
    <property type="entry name" value="TonB_dep_Rec_b-barrel"/>
    <property type="match status" value="1"/>
</dbReference>
<feature type="chain" id="PRO_5041649213" evidence="13">
    <location>
        <begin position="26"/>
        <end position="894"/>
    </location>
</feature>
<evidence type="ECO:0000256" key="7">
    <source>
        <dbReference type="ARBA" id="ARBA00023136"/>
    </source>
</evidence>
<feature type="compositionally biased region" description="Polar residues" evidence="12">
    <location>
        <begin position="89"/>
        <end position="99"/>
    </location>
</feature>
<feature type="region of interest" description="Disordered" evidence="12">
    <location>
        <begin position="73"/>
        <end position="101"/>
    </location>
</feature>
<keyword evidence="5 10" id="KW-0812">Transmembrane</keyword>
<evidence type="ECO:0000256" key="8">
    <source>
        <dbReference type="ARBA" id="ARBA00023170"/>
    </source>
</evidence>
<dbReference type="Proteomes" id="UP001177769">
    <property type="component" value="Chromosome"/>
</dbReference>
<feature type="signal peptide" evidence="13">
    <location>
        <begin position="1"/>
        <end position="25"/>
    </location>
</feature>
<dbReference type="InterPro" id="IPR000531">
    <property type="entry name" value="Beta-barrel_TonB"/>
</dbReference>
<evidence type="ECO:0000256" key="5">
    <source>
        <dbReference type="ARBA" id="ARBA00022692"/>
    </source>
</evidence>
<accession>A0AA95NHL6</accession>
<evidence type="ECO:0000256" key="1">
    <source>
        <dbReference type="ARBA" id="ARBA00004571"/>
    </source>
</evidence>
<dbReference type="PANTHER" id="PTHR47234:SF2">
    <property type="entry name" value="TONB-DEPENDENT RECEPTOR"/>
    <property type="match status" value="1"/>
</dbReference>